<keyword evidence="5" id="KW-0445">Lipid transport</keyword>
<dbReference type="GO" id="GO:0042157">
    <property type="term" value="P:lipoprotein metabolic process"/>
    <property type="evidence" value="ECO:0007669"/>
    <property type="project" value="TreeGrafter"/>
</dbReference>
<dbReference type="Pfam" id="PF01347">
    <property type="entry name" value="Vitellogenin_N"/>
    <property type="match status" value="1"/>
</dbReference>
<dbReference type="InterPro" id="IPR001747">
    <property type="entry name" value="Vitellogenin_N"/>
</dbReference>
<proteinExistence type="predicted"/>
<feature type="signal peptide" evidence="7">
    <location>
        <begin position="1"/>
        <end position="18"/>
    </location>
</feature>
<dbReference type="GO" id="GO:0016323">
    <property type="term" value="C:basolateral plasma membrane"/>
    <property type="evidence" value="ECO:0007669"/>
    <property type="project" value="TreeGrafter"/>
</dbReference>
<evidence type="ECO:0000256" key="6">
    <source>
        <dbReference type="ARBA" id="ARBA00023157"/>
    </source>
</evidence>
<name>A0A2I0THP4_LIMLA</name>
<feature type="domain" description="Vitellogenin" evidence="8">
    <location>
        <begin position="100"/>
        <end position="239"/>
    </location>
</feature>
<evidence type="ECO:0000259" key="8">
    <source>
        <dbReference type="Pfam" id="PF01347"/>
    </source>
</evidence>
<dbReference type="GO" id="GO:0005794">
    <property type="term" value="C:Golgi apparatus"/>
    <property type="evidence" value="ECO:0007669"/>
    <property type="project" value="TreeGrafter"/>
</dbReference>
<dbReference type="GO" id="GO:0042632">
    <property type="term" value="P:cholesterol homeostasis"/>
    <property type="evidence" value="ECO:0007669"/>
    <property type="project" value="TreeGrafter"/>
</dbReference>
<evidence type="ECO:0000256" key="2">
    <source>
        <dbReference type="ARBA" id="ARBA00022448"/>
    </source>
</evidence>
<sequence length="349" mass="39542">MILLTVLFLCIISTYSASVKVTPCPSATNIPLASQTDHTIQLSLGFSISTAIRDVQVENVNERPAAKSIFKGKSTEKIIRKEYLEALQRPIVLEVVRGKLSEHWQSIREHMYPDKLSKAEAARSFLSFIQNIRKATKEEILQIIRSENKELLPQVVDAVTSAQTPESLEAILEFLDFKDASTSTLQERFLYACGFASHPSENLLKSLTATFKGDIANEEMRETLVIVMGALIRKLCEREGCKLPVKETMNRIYHQNRQVHEKTVRTTAAAIILNSNPSYMEVKNILLSIGELSLEMNKYMLSMIQDILHFEMPSSKTIRQVLKDMRVHNYDRFAKMGSSSAYSGYVTRM</sequence>
<evidence type="ECO:0000256" key="5">
    <source>
        <dbReference type="ARBA" id="ARBA00023055"/>
    </source>
</evidence>
<comment type="subcellular location">
    <subcellularLocation>
        <location evidence="1">Endoplasmic reticulum</location>
    </subcellularLocation>
</comment>
<keyword evidence="6" id="KW-1015">Disulfide bond</keyword>
<evidence type="ECO:0000313" key="11">
    <source>
        <dbReference type="Proteomes" id="UP000233556"/>
    </source>
</evidence>
<keyword evidence="11" id="KW-1185">Reference proteome</keyword>
<dbReference type="PANTHER" id="PTHR13024">
    <property type="entry name" value="MICROSOMAL TRIGLYCERIDE TRANSFER PROTEIN, LARGE SUBUNIT"/>
    <property type="match status" value="1"/>
</dbReference>
<dbReference type="InterPro" id="IPR045811">
    <property type="entry name" value="MTP_lip-bd"/>
</dbReference>
<evidence type="ECO:0000259" key="9">
    <source>
        <dbReference type="Pfam" id="PF19444"/>
    </source>
</evidence>
<protein>
    <submittedName>
        <fullName evidence="10">Microsomal triglyceride transfer protein large subunit</fullName>
    </submittedName>
</protein>
<dbReference type="OrthoDB" id="5865932at2759"/>
<evidence type="ECO:0000313" key="10">
    <source>
        <dbReference type="EMBL" id="PKU33319.1"/>
    </source>
</evidence>
<organism evidence="10 11">
    <name type="scientific">Limosa lapponica baueri</name>
    <dbReference type="NCBI Taxonomy" id="1758121"/>
    <lineage>
        <taxon>Eukaryota</taxon>
        <taxon>Metazoa</taxon>
        <taxon>Chordata</taxon>
        <taxon>Craniata</taxon>
        <taxon>Vertebrata</taxon>
        <taxon>Euteleostomi</taxon>
        <taxon>Archelosauria</taxon>
        <taxon>Archosauria</taxon>
        <taxon>Dinosauria</taxon>
        <taxon>Saurischia</taxon>
        <taxon>Theropoda</taxon>
        <taxon>Coelurosauria</taxon>
        <taxon>Aves</taxon>
        <taxon>Neognathae</taxon>
        <taxon>Neoaves</taxon>
        <taxon>Charadriiformes</taxon>
        <taxon>Scolopacidae</taxon>
        <taxon>Limosa</taxon>
    </lineage>
</organism>
<dbReference type="GO" id="GO:0120013">
    <property type="term" value="F:lipid transfer activity"/>
    <property type="evidence" value="ECO:0007669"/>
    <property type="project" value="UniProtKB-ARBA"/>
</dbReference>
<gene>
    <name evidence="10" type="ORF">llap_16376</name>
</gene>
<evidence type="ECO:0000256" key="3">
    <source>
        <dbReference type="ARBA" id="ARBA00022729"/>
    </source>
</evidence>
<dbReference type="PANTHER" id="PTHR13024:SF1">
    <property type="entry name" value="MICROSOMAL TRIGLYCERIDE TRANSFER PROTEIN LARGE SUBUNIT"/>
    <property type="match status" value="1"/>
</dbReference>
<dbReference type="AlphaFoldDB" id="A0A2I0THP4"/>
<evidence type="ECO:0000256" key="1">
    <source>
        <dbReference type="ARBA" id="ARBA00004240"/>
    </source>
</evidence>
<dbReference type="Gene3D" id="1.25.10.20">
    <property type="entry name" value="Vitellinogen, superhelical"/>
    <property type="match status" value="1"/>
</dbReference>
<dbReference type="GO" id="GO:0008289">
    <property type="term" value="F:lipid binding"/>
    <property type="evidence" value="ECO:0007669"/>
    <property type="project" value="InterPro"/>
</dbReference>
<dbReference type="InterPro" id="IPR039988">
    <property type="entry name" value="MTTP"/>
</dbReference>
<reference evidence="11" key="1">
    <citation type="submission" date="2017-11" db="EMBL/GenBank/DDBJ databases">
        <authorList>
            <person name="Lima N.C."/>
            <person name="Parody-Merino A.M."/>
            <person name="Battley P.F."/>
            <person name="Fidler A.E."/>
            <person name="Prosdocimi F."/>
        </authorList>
    </citation>
    <scope>NUCLEOTIDE SEQUENCE [LARGE SCALE GENOMIC DNA]</scope>
</reference>
<evidence type="ECO:0000256" key="4">
    <source>
        <dbReference type="ARBA" id="ARBA00022824"/>
    </source>
</evidence>
<feature type="domain" description="MTP large subunit lipid-binding" evidence="9">
    <location>
        <begin position="318"/>
        <end position="348"/>
    </location>
</feature>
<dbReference type="Pfam" id="PF19444">
    <property type="entry name" value="MTP_lip_bd"/>
    <property type="match status" value="1"/>
</dbReference>
<keyword evidence="2" id="KW-0813">Transport</keyword>
<dbReference type="Proteomes" id="UP000233556">
    <property type="component" value="Unassembled WGS sequence"/>
</dbReference>
<dbReference type="GO" id="GO:0005548">
    <property type="term" value="F:phospholipid transporter activity"/>
    <property type="evidence" value="ECO:0007669"/>
    <property type="project" value="InterPro"/>
</dbReference>
<keyword evidence="3 7" id="KW-0732">Signal</keyword>
<dbReference type="SUPFAM" id="SSF48431">
    <property type="entry name" value="Lipovitellin-phosvitin complex, superhelical domain"/>
    <property type="match status" value="1"/>
</dbReference>
<accession>A0A2I0THP4</accession>
<evidence type="ECO:0000256" key="7">
    <source>
        <dbReference type="SAM" id="SignalP"/>
    </source>
</evidence>
<keyword evidence="4" id="KW-0256">Endoplasmic reticulum</keyword>
<reference evidence="11" key="2">
    <citation type="submission" date="2017-12" db="EMBL/GenBank/DDBJ databases">
        <title>Genome sequence of the Bar-tailed Godwit (Limosa lapponica baueri).</title>
        <authorList>
            <person name="Lima N.C.B."/>
            <person name="Parody-Merino A.M."/>
            <person name="Battley P.F."/>
            <person name="Fidler A.E."/>
            <person name="Prosdocimi F."/>
        </authorList>
    </citation>
    <scope>NUCLEOTIDE SEQUENCE [LARGE SCALE GENOMIC DNA]</scope>
</reference>
<dbReference type="EMBL" id="KZ510225">
    <property type="protein sequence ID" value="PKU33319.1"/>
    <property type="molecule type" value="Genomic_DNA"/>
</dbReference>
<dbReference type="InterPro" id="IPR011030">
    <property type="entry name" value="Lipovitellin_superhlx_dom"/>
</dbReference>
<feature type="chain" id="PRO_5014154298" evidence="7">
    <location>
        <begin position="19"/>
        <end position="349"/>
    </location>
</feature>
<dbReference type="GO" id="GO:0005783">
    <property type="term" value="C:endoplasmic reticulum"/>
    <property type="evidence" value="ECO:0007669"/>
    <property type="project" value="UniProtKB-SubCell"/>
</dbReference>